<comment type="activity regulation">
    <text evidence="14">Na(+) is not transported, but it plays an essential structural role and its presence is essential for fluoride channel function.</text>
</comment>
<evidence type="ECO:0000256" key="12">
    <source>
        <dbReference type="ARBA" id="ARBA00035585"/>
    </source>
</evidence>
<keyword evidence="5 14" id="KW-0479">Metal-binding</keyword>
<dbReference type="InterPro" id="IPR003691">
    <property type="entry name" value="FluC"/>
</dbReference>
<accession>A0A4Q0VLV4</accession>
<organism evidence="15 16">
    <name type="scientific">Anaerobacillus alkaliphilus</name>
    <dbReference type="NCBI Taxonomy" id="1548597"/>
    <lineage>
        <taxon>Bacteria</taxon>
        <taxon>Bacillati</taxon>
        <taxon>Bacillota</taxon>
        <taxon>Bacilli</taxon>
        <taxon>Bacillales</taxon>
        <taxon>Bacillaceae</taxon>
        <taxon>Anaerobacillus</taxon>
    </lineage>
</organism>
<dbReference type="GO" id="GO:0046872">
    <property type="term" value="F:metal ion binding"/>
    <property type="evidence" value="ECO:0007669"/>
    <property type="project" value="UniProtKB-KW"/>
</dbReference>
<feature type="binding site" evidence="14">
    <location>
        <position position="78"/>
    </location>
    <ligand>
        <name>Na(+)</name>
        <dbReference type="ChEBI" id="CHEBI:29101"/>
        <note>structural</note>
    </ligand>
</feature>
<keyword evidence="8 14" id="KW-0406">Ion transport</keyword>
<evidence type="ECO:0000256" key="9">
    <source>
        <dbReference type="ARBA" id="ARBA00023136"/>
    </source>
</evidence>
<proteinExistence type="inferred from homology"/>
<keyword evidence="10 14" id="KW-0407">Ion channel</keyword>
<keyword evidence="16" id="KW-1185">Reference proteome</keyword>
<keyword evidence="3 14" id="KW-1003">Cell membrane</keyword>
<evidence type="ECO:0000313" key="16">
    <source>
        <dbReference type="Proteomes" id="UP000290649"/>
    </source>
</evidence>
<feature type="transmembrane region" description="Helical" evidence="14">
    <location>
        <begin position="36"/>
        <end position="56"/>
    </location>
</feature>
<dbReference type="GO" id="GO:0005886">
    <property type="term" value="C:plasma membrane"/>
    <property type="evidence" value="ECO:0007669"/>
    <property type="project" value="UniProtKB-SubCell"/>
</dbReference>
<dbReference type="NCBIfam" id="TIGR00494">
    <property type="entry name" value="crcB"/>
    <property type="match status" value="1"/>
</dbReference>
<evidence type="ECO:0000256" key="5">
    <source>
        <dbReference type="ARBA" id="ARBA00022723"/>
    </source>
</evidence>
<keyword evidence="7 14" id="KW-0915">Sodium</keyword>
<comment type="caution">
    <text evidence="15">The sequence shown here is derived from an EMBL/GenBank/DDBJ whole genome shotgun (WGS) entry which is preliminary data.</text>
</comment>
<dbReference type="PANTHER" id="PTHR28259">
    <property type="entry name" value="FLUORIDE EXPORT PROTEIN 1-RELATED"/>
    <property type="match status" value="1"/>
</dbReference>
<feature type="transmembrane region" description="Helical" evidence="14">
    <location>
        <begin position="68"/>
        <end position="90"/>
    </location>
</feature>
<keyword evidence="4 14" id="KW-0812">Transmembrane</keyword>
<evidence type="ECO:0000256" key="8">
    <source>
        <dbReference type="ARBA" id="ARBA00023065"/>
    </source>
</evidence>
<keyword evidence="9 14" id="KW-0472">Membrane</keyword>
<evidence type="ECO:0000313" key="15">
    <source>
        <dbReference type="EMBL" id="RXI96407.1"/>
    </source>
</evidence>
<dbReference type="GO" id="GO:0062054">
    <property type="term" value="F:fluoride channel activity"/>
    <property type="evidence" value="ECO:0007669"/>
    <property type="project" value="UniProtKB-UniRule"/>
</dbReference>
<protein>
    <recommendedName>
        <fullName evidence="14">Fluoride-specific ion channel FluC</fullName>
    </recommendedName>
</protein>
<keyword evidence="6 14" id="KW-1133">Transmembrane helix</keyword>
<dbReference type="EMBL" id="QOUX01000047">
    <property type="protein sequence ID" value="RXI96407.1"/>
    <property type="molecule type" value="Genomic_DNA"/>
</dbReference>
<evidence type="ECO:0000256" key="14">
    <source>
        <dbReference type="HAMAP-Rule" id="MF_00454"/>
    </source>
</evidence>
<dbReference type="GO" id="GO:0140114">
    <property type="term" value="P:cellular detoxification of fluoride"/>
    <property type="evidence" value="ECO:0007669"/>
    <property type="project" value="UniProtKB-UniRule"/>
</dbReference>
<dbReference type="Proteomes" id="UP000290649">
    <property type="component" value="Unassembled WGS sequence"/>
</dbReference>
<comment type="subcellular location">
    <subcellularLocation>
        <location evidence="1 14">Cell membrane</location>
        <topology evidence="1 14">Multi-pass membrane protein</topology>
    </subcellularLocation>
</comment>
<gene>
    <name evidence="14 15" type="primary">crcB</name>
    <name evidence="14" type="synonym">fluC</name>
    <name evidence="15" type="ORF">DS745_22085</name>
</gene>
<dbReference type="RefSeq" id="WP_129080384.1">
    <property type="nucleotide sequence ID" value="NZ_QOUX01000047.1"/>
</dbReference>
<dbReference type="Pfam" id="PF02537">
    <property type="entry name" value="CRCB"/>
    <property type="match status" value="1"/>
</dbReference>
<dbReference type="OrthoDB" id="9815830at2"/>
<name>A0A4Q0VLV4_9BACI</name>
<dbReference type="HAMAP" id="MF_00454">
    <property type="entry name" value="FluC"/>
    <property type="match status" value="1"/>
</dbReference>
<feature type="transmembrane region" description="Helical" evidence="14">
    <location>
        <begin position="6"/>
        <end position="24"/>
    </location>
</feature>
<feature type="transmembrane region" description="Helical" evidence="14">
    <location>
        <begin position="102"/>
        <end position="123"/>
    </location>
</feature>
<feature type="binding site" evidence="14">
    <location>
        <position position="81"/>
    </location>
    <ligand>
        <name>Na(+)</name>
        <dbReference type="ChEBI" id="CHEBI:29101"/>
        <note>structural</note>
    </ligand>
</feature>
<evidence type="ECO:0000256" key="6">
    <source>
        <dbReference type="ARBA" id="ARBA00022989"/>
    </source>
</evidence>
<evidence type="ECO:0000256" key="10">
    <source>
        <dbReference type="ARBA" id="ARBA00023303"/>
    </source>
</evidence>
<keyword evidence="2 14" id="KW-0813">Transport</keyword>
<evidence type="ECO:0000256" key="1">
    <source>
        <dbReference type="ARBA" id="ARBA00004651"/>
    </source>
</evidence>
<evidence type="ECO:0000256" key="4">
    <source>
        <dbReference type="ARBA" id="ARBA00022692"/>
    </source>
</evidence>
<reference evidence="15 16" key="1">
    <citation type="journal article" date="2019" name="Int. J. Syst. Evol. Microbiol.">
        <title>Anaerobacillus alkaliphilus sp. nov., a novel alkaliphilic and moderately halophilic bacterium.</title>
        <authorList>
            <person name="Borsodi A.K."/>
            <person name="Aszalos J.M."/>
            <person name="Bihari P."/>
            <person name="Nagy I."/>
            <person name="Schumann P."/>
            <person name="Sproer C."/>
            <person name="Kovacs A.L."/>
            <person name="Boka K."/>
            <person name="Dobosy P."/>
            <person name="Ovari M."/>
            <person name="Szili-Kovacs T."/>
            <person name="Toth E."/>
        </authorList>
    </citation>
    <scope>NUCLEOTIDE SEQUENCE [LARGE SCALE GENOMIC DNA]</scope>
    <source>
        <strain evidence="15 16">B16-10</strain>
    </source>
</reference>
<comment type="function">
    <text evidence="13 14">Fluoride-specific ion channel. Important for reducing fluoride concentration in the cell, thus reducing its toxicity.</text>
</comment>
<sequence>MKLLLLVVGGSIGAISRYLLGSAFMKRYPNPPIPIAMLFVNLVGSLGLGLFFGLSFGGTPLGAYDDPLYLAIGIGFFGAFTTFSTFSVEAIQLSIKKQWKKLTAYLSLSIVGSIVCFFIGLHVGSFL</sequence>
<evidence type="ECO:0000256" key="2">
    <source>
        <dbReference type="ARBA" id="ARBA00022448"/>
    </source>
</evidence>
<comment type="similarity">
    <text evidence="11 14">Belongs to the fluoride channel Fluc/FEX (TC 1.A.43) family.</text>
</comment>
<evidence type="ECO:0000256" key="13">
    <source>
        <dbReference type="ARBA" id="ARBA00049940"/>
    </source>
</evidence>
<dbReference type="AlphaFoldDB" id="A0A4Q0VLV4"/>
<dbReference type="PANTHER" id="PTHR28259:SF16">
    <property type="entry name" value="FLUORIDE-SPECIFIC ION CHANNEL FLUC 2"/>
    <property type="match status" value="1"/>
</dbReference>
<evidence type="ECO:0000256" key="7">
    <source>
        <dbReference type="ARBA" id="ARBA00023053"/>
    </source>
</evidence>
<evidence type="ECO:0000256" key="11">
    <source>
        <dbReference type="ARBA" id="ARBA00035120"/>
    </source>
</evidence>
<evidence type="ECO:0000256" key="3">
    <source>
        <dbReference type="ARBA" id="ARBA00022475"/>
    </source>
</evidence>
<comment type="catalytic activity">
    <reaction evidence="12">
        <text>fluoride(in) = fluoride(out)</text>
        <dbReference type="Rhea" id="RHEA:76159"/>
        <dbReference type="ChEBI" id="CHEBI:17051"/>
    </reaction>
    <physiologicalReaction direction="left-to-right" evidence="12">
        <dbReference type="Rhea" id="RHEA:76160"/>
    </physiologicalReaction>
</comment>